<protein>
    <submittedName>
        <fullName evidence="1">17447_t:CDS:1</fullName>
    </submittedName>
</protein>
<evidence type="ECO:0000313" key="2">
    <source>
        <dbReference type="Proteomes" id="UP000789901"/>
    </source>
</evidence>
<dbReference type="Proteomes" id="UP000789901">
    <property type="component" value="Unassembled WGS sequence"/>
</dbReference>
<sequence length="156" mass="18937">QQKHTREYEMQTYMSESNRRAFAQQKRRKYKRLKNIVSQDDSFQQEIEHEQSQLYKHKLQTHIPVPNRRAIAQQERRRHEILENIVNQGSTFYQEIKTGQSKHKNQILIPKPIEDQLLNKKEDNVKELEQRQVENSVNQKSVFQQKRQQCKQVLNN</sequence>
<organism evidence="1 2">
    <name type="scientific">Gigaspora margarita</name>
    <dbReference type="NCBI Taxonomy" id="4874"/>
    <lineage>
        <taxon>Eukaryota</taxon>
        <taxon>Fungi</taxon>
        <taxon>Fungi incertae sedis</taxon>
        <taxon>Mucoromycota</taxon>
        <taxon>Glomeromycotina</taxon>
        <taxon>Glomeromycetes</taxon>
        <taxon>Diversisporales</taxon>
        <taxon>Gigasporaceae</taxon>
        <taxon>Gigaspora</taxon>
    </lineage>
</organism>
<dbReference type="EMBL" id="CAJVQB010035302">
    <property type="protein sequence ID" value="CAG8822362.1"/>
    <property type="molecule type" value="Genomic_DNA"/>
</dbReference>
<proteinExistence type="predicted"/>
<feature type="non-terminal residue" evidence="1">
    <location>
        <position position="1"/>
    </location>
</feature>
<reference evidence="1 2" key="1">
    <citation type="submission" date="2021-06" db="EMBL/GenBank/DDBJ databases">
        <authorList>
            <person name="Kallberg Y."/>
            <person name="Tangrot J."/>
            <person name="Rosling A."/>
        </authorList>
    </citation>
    <scope>NUCLEOTIDE SEQUENCE [LARGE SCALE GENOMIC DNA]</scope>
    <source>
        <strain evidence="1 2">120-4 pot B 10/14</strain>
    </source>
</reference>
<name>A0ABN7W9I5_GIGMA</name>
<keyword evidence="2" id="KW-1185">Reference proteome</keyword>
<accession>A0ABN7W9I5</accession>
<evidence type="ECO:0000313" key="1">
    <source>
        <dbReference type="EMBL" id="CAG8822362.1"/>
    </source>
</evidence>
<comment type="caution">
    <text evidence="1">The sequence shown here is derived from an EMBL/GenBank/DDBJ whole genome shotgun (WGS) entry which is preliminary data.</text>
</comment>
<gene>
    <name evidence="1" type="ORF">GMARGA_LOCUS28076</name>
</gene>